<feature type="compositionally biased region" description="Basic and acidic residues" evidence="2">
    <location>
        <begin position="86"/>
        <end position="99"/>
    </location>
</feature>
<feature type="compositionally biased region" description="Basic and acidic residues" evidence="2">
    <location>
        <begin position="261"/>
        <end position="282"/>
    </location>
</feature>
<dbReference type="Pfam" id="PF06487">
    <property type="entry name" value="SAP18"/>
    <property type="match status" value="1"/>
</dbReference>
<evidence type="ECO:0000256" key="2">
    <source>
        <dbReference type="SAM" id="MobiDB-lite"/>
    </source>
</evidence>
<accession>A0A6V7SHD0</accession>
<dbReference type="InterPro" id="IPR010516">
    <property type="entry name" value="SAP18"/>
</dbReference>
<gene>
    <name evidence="3" type="ORF">PVLDE_1202420</name>
</gene>
<comment type="similarity">
    <text evidence="1">Belongs to the SAP18 family.</text>
</comment>
<feature type="compositionally biased region" description="Basic residues" evidence="2">
    <location>
        <begin position="306"/>
        <end position="321"/>
    </location>
</feature>
<reference evidence="3 4" key="1">
    <citation type="submission" date="2020-08" db="EMBL/GenBank/DDBJ databases">
        <authorList>
            <person name="Ramaprasad A."/>
        </authorList>
    </citation>
    <scope>NUCLEOTIDE SEQUENCE [LARGE SCALE GENOMIC DNA]</scope>
</reference>
<feature type="compositionally biased region" description="Polar residues" evidence="2">
    <location>
        <begin position="43"/>
        <end position="53"/>
    </location>
</feature>
<dbReference type="GO" id="GO:0005634">
    <property type="term" value="C:nucleus"/>
    <property type="evidence" value="ECO:0007669"/>
    <property type="project" value="TreeGrafter"/>
</dbReference>
<dbReference type="GO" id="GO:0003714">
    <property type="term" value="F:transcription corepressor activity"/>
    <property type="evidence" value="ECO:0007669"/>
    <property type="project" value="TreeGrafter"/>
</dbReference>
<name>A0A6V7SHD0_PLAVN</name>
<feature type="region of interest" description="Disordered" evidence="2">
    <location>
        <begin position="240"/>
        <end position="284"/>
    </location>
</feature>
<protein>
    <submittedName>
        <fullName evidence="3">Histone deacetylase complex subunit SAP18, putative</fullName>
    </submittedName>
</protein>
<feature type="region of interest" description="Disordered" evidence="2">
    <location>
        <begin position="303"/>
        <end position="351"/>
    </location>
</feature>
<dbReference type="PANTHER" id="PTHR13082:SF0">
    <property type="entry name" value="HISTONE DEACETYLASE COMPLEX SUBUNIT SAP18"/>
    <property type="match status" value="1"/>
</dbReference>
<evidence type="ECO:0000313" key="4">
    <source>
        <dbReference type="Proteomes" id="UP000515308"/>
    </source>
</evidence>
<proteinExistence type="inferred from homology"/>
<dbReference type="EMBL" id="LR865374">
    <property type="protein sequence ID" value="CAD2098527.1"/>
    <property type="molecule type" value="Genomic_DNA"/>
</dbReference>
<dbReference type="Gene3D" id="3.10.20.550">
    <property type="entry name" value="ASAP complex, SAP18 subunit"/>
    <property type="match status" value="1"/>
</dbReference>
<feature type="compositionally biased region" description="Basic residues" evidence="2">
    <location>
        <begin position="133"/>
        <end position="147"/>
    </location>
</feature>
<feature type="compositionally biased region" description="Low complexity" evidence="2">
    <location>
        <begin position="148"/>
        <end position="157"/>
    </location>
</feature>
<dbReference type="InterPro" id="IPR042534">
    <property type="entry name" value="SAP18_sf"/>
</dbReference>
<sequence length="678" mass="80130">MDASITKSASLSDSPFSESNKNSNYQSKSKKTKKKKKNIDYVSDSNSYTNKSQVSKEDEENDDESKSVNNTKPKGKTVRSSSQHYSDGDTKKVQSDLHDSSLSISSFSVSSNKYEEKKKSSKKTKQEKNTTNNKKKNKNKGKKKKYKNSYSRSSSKSYIDSFSSDVSDLKRKGNNKKRKKSLSVSSNSYMRYDKYDSKKKKNNKSKDGYKKKSDKKKSKKKNDYDKLSSISLSSFYSDVTSYSDKYEATSKGKSKKKDKNKKSEKNTKLEKREKATDKDKYYDKRKRYSDSYTTSIDSLKSVSFEKKKKKSEKKYDKKKYNKGGYNSSERRFYTSDDDTQNEGRGYRDRYFRNRDMREDKKYEKKRKYGERDKYEKKYKNDNKNLINKYGKRKYSTSRSLSYSNRYSIESKNYKGKRRSFSSDILDRSDISPYYSRRGGIKKIRKKKNINNMNIITSSHSFSDNSINYRFKRDASQEIFWKKNRNVYRYNDNISIKYEGKKKNYERVHNYNNTSFEMLGVQLRRNKNYNENEDKIFGMTKYDSNNNISNRTNDIIGIINREKTCPFLLRLFYKTNVEYISVDDIDLNKSGVNNNELQIYAWIDITMREIVTLVKDFYKEGRKRNAQWIFNGYSCETKKINFLSKVHSIKHNYKEDNKTLLSLNYEIGDIILLSIMFDT</sequence>
<feature type="compositionally biased region" description="Basic and acidic residues" evidence="2">
    <location>
        <begin position="113"/>
        <end position="128"/>
    </location>
</feature>
<dbReference type="AlphaFoldDB" id="A0A6V7SHD0"/>
<evidence type="ECO:0000313" key="3">
    <source>
        <dbReference type="EMBL" id="CAD2098527.1"/>
    </source>
</evidence>
<feature type="compositionally biased region" description="Low complexity" evidence="2">
    <location>
        <begin position="100"/>
        <end position="112"/>
    </location>
</feature>
<feature type="compositionally biased region" description="Basic residues" evidence="2">
    <location>
        <begin position="28"/>
        <end position="37"/>
    </location>
</feature>
<feature type="region of interest" description="Disordered" evidence="2">
    <location>
        <begin position="1"/>
        <end position="224"/>
    </location>
</feature>
<dbReference type="PANTHER" id="PTHR13082">
    <property type="entry name" value="SAP18"/>
    <property type="match status" value="1"/>
</dbReference>
<dbReference type="Proteomes" id="UP000515308">
    <property type="component" value="Chromosome PVLDE_12"/>
</dbReference>
<evidence type="ECO:0000256" key="1">
    <source>
        <dbReference type="ARBA" id="ARBA00009143"/>
    </source>
</evidence>
<organism evidence="3 4">
    <name type="scientific">Plasmodium vinckei lentum</name>
    <dbReference type="NCBI Taxonomy" id="138297"/>
    <lineage>
        <taxon>Eukaryota</taxon>
        <taxon>Sar</taxon>
        <taxon>Alveolata</taxon>
        <taxon>Apicomplexa</taxon>
        <taxon>Aconoidasida</taxon>
        <taxon>Haemosporida</taxon>
        <taxon>Plasmodiidae</taxon>
        <taxon>Plasmodium</taxon>
        <taxon>Plasmodium (Vinckeia)</taxon>
    </lineage>
</organism>
<feature type="compositionally biased region" description="Polar residues" evidence="2">
    <location>
        <begin position="1"/>
        <end position="18"/>
    </location>
</feature>
<feature type="compositionally biased region" description="Basic residues" evidence="2">
    <location>
        <begin position="172"/>
        <end position="181"/>
    </location>
</feature>
<dbReference type="VEuPathDB" id="PlasmoDB:PVLDE_1202420"/>